<proteinExistence type="predicted"/>
<sequence length="214" mass="22863">MKKTICTIFSICMLLQFAKAQQATVGFTAGASFASYKVTASSVSITAKTKVGFTLGMITSFPLGNDFSLDPALHFTQKGGNLKEGSASDKTSLNYIEIPVNLVYNTGSANGKFFVGGGPSLSMGISGKDKFNDGPFSDESKIKFGNSETDDLKGLDLGFNFLAGYQFKGGFLIAANYNMGLSNVAITTAGDDSKMHNRYFGLRLGYMSMSKKKK</sequence>
<keyword evidence="1" id="KW-0732">Signal</keyword>
<feature type="chain" id="PRO_5035282367" evidence="1">
    <location>
        <begin position="23"/>
        <end position="214"/>
    </location>
</feature>
<dbReference type="Pfam" id="PF13568">
    <property type="entry name" value="OMP_b-brl_2"/>
    <property type="match status" value="1"/>
</dbReference>
<reference evidence="3" key="1">
    <citation type="submission" date="2019-10" db="EMBL/GenBank/DDBJ databases">
        <title>Draft genome sequence of Panacibacter sp. KCS-6.</title>
        <authorList>
            <person name="Yim K.J."/>
        </authorList>
    </citation>
    <scope>NUCLEOTIDE SEQUENCE</scope>
    <source>
        <strain evidence="3">KCS-6</strain>
    </source>
</reference>
<dbReference type="InterPro" id="IPR025665">
    <property type="entry name" value="Beta-barrel_OMP_2"/>
</dbReference>
<evidence type="ECO:0000313" key="4">
    <source>
        <dbReference type="Proteomes" id="UP000598971"/>
    </source>
</evidence>
<dbReference type="EMBL" id="WHPF01000005">
    <property type="protein sequence ID" value="NNV55368.1"/>
    <property type="molecule type" value="Genomic_DNA"/>
</dbReference>
<feature type="signal peptide" evidence="1">
    <location>
        <begin position="1"/>
        <end position="22"/>
    </location>
</feature>
<gene>
    <name evidence="3" type="ORF">GD597_07860</name>
</gene>
<evidence type="ECO:0000313" key="3">
    <source>
        <dbReference type="EMBL" id="NNV55368.1"/>
    </source>
</evidence>
<evidence type="ECO:0000259" key="2">
    <source>
        <dbReference type="Pfam" id="PF13568"/>
    </source>
</evidence>
<accession>A0A8J8JT07</accession>
<organism evidence="3 4">
    <name type="scientific">Limnovirga soli</name>
    <dbReference type="NCBI Taxonomy" id="2656915"/>
    <lineage>
        <taxon>Bacteria</taxon>
        <taxon>Pseudomonadati</taxon>
        <taxon>Bacteroidota</taxon>
        <taxon>Chitinophagia</taxon>
        <taxon>Chitinophagales</taxon>
        <taxon>Chitinophagaceae</taxon>
        <taxon>Limnovirga</taxon>
    </lineage>
</organism>
<evidence type="ECO:0000256" key="1">
    <source>
        <dbReference type="SAM" id="SignalP"/>
    </source>
</evidence>
<name>A0A8J8JT07_9BACT</name>
<keyword evidence="4" id="KW-1185">Reference proteome</keyword>
<comment type="caution">
    <text evidence="3">The sequence shown here is derived from an EMBL/GenBank/DDBJ whole genome shotgun (WGS) entry which is preliminary data.</text>
</comment>
<dbReference type="AlphaFoldDB" id="A0A8J8JT07"/>
<feature type="domain" description="Outer membrane protein beta-barrel" evidence="2">
    <location>
        <begin position="20"/>
        <end position="184"/>
    </location>
</feature>
<dbReference type="RefSeq" id="WP_171607294.1">
    <property type="nucleotide sequence ID" value="NZ_WHPF01000005.1"/>
</dbReference>
<dbReference type="Proteomes" id="UP000598971">
    <property type="component" value="Unassembled WGS sequence"/>
</dbReference>
<protein>
    <submittedName>
        <fullName evidence="3">Outer membrane beta-barrel protein</fullName>
    </submittedName>
</protein>